<dbReference type="InterPro" id="IPR024403">
    <property type="entry name" value="DHOase_cat"/>
</dbReference>
<dbReference type="OrthoDB" id="9765462at2"/>
<organism evidence="8 9">
    <name type="scientific">Aedoeadaptatus ivorii</name>
    <dbReference type="NCBI Taxonomy" id="54006"/>
    <lineage>
        <taxon>Bacteria</taxon>
        <taxon>Bacillati</taxon>
        <taxon>Bacillota</taxon>
        <taxon>Tissierellia</taxon>
        <taxon>Tissierellales</taxon>
        <taxon>Peptoniphilaceae</taxon>
        <taxon>Aedoeadaptatus</taxon>
    </lineage>
</organism>
<keyword evidence="9" id="KW-1185">Reference proteome</keyword>
<dbReference type="RefSeq" id="WP_126466161.1">
    <property type="nucleotide sequence ID" value="NZ_LR134523.1"/>
</dbReference>
<evidence type="ECO:0000256" key="1">
    <source>
        <dbReference type="ARBA" id="ARBA00001947"/>
    </source>
</evidence>
<keyword evidence="4" id="KW-0479">Metal-binding</keyword>
<accession>A0A3S4Z4N1</accession>
<dbReference type="GO" id="GO:0046872">
    <property type="term" value="F:metal ion binding"/>
    <property type="evidence" value="ECO:0007669"/>
    <property type="project" value="UniProtKB-KW"/>
</dbReference>
<dbReference type="GO" id="GO:0006221">
    <property type="term" value="P:pyrimidine nucleotide biosynthetic process"/>
    <property type="evidence" value="ECO:0007669"/>
    <property type="project" value="UniProtKB-KW"/>
</dbReference>
<comment type="function">
    <text evidence="2">Catalyzes the reversible cyclization of carbamoyl aspartate to dihydroorotate.</text>
</comment>
<dbReference type="KEGG" id="piv:NCTC13079_01465"/>
<keyword evidence="5 8" id="KW-0378">Hydrolase</keyword>
<dbReference type="Pfam" id="PF12890">
    <property type="entry name" value="DHOase"/>
    <property type="match status" value="1"/>
</dbReference>
<protein>
    <submittedName>
        <fullName evidence="8">Dihydroorotase</fullName>
        <ecNumber evidence="8">3.5.2.3</ecNumber>
    </submittedName>
</protein>
<evidence type="ECO:0000256" key="4">
    <source>
        <dbReference type="ARBA" id="ARBA00022723"/>
    </source>
</evidence>
<dbReference type="Gene3D" id="2.30.40.10">
    <property type="entry name" value="Urease, subunit C, domain 1"/>
    <property type="match status" value="1"/>
</dbReference>
<dbReference type="SUPFAM" id="SSF51338">
    <property type="entry name" value="Composite domain of metallo-dependent hydrolases"/>
    <property type="match status" value="1"/>
</dbReference>
<evidence type="ECO:0000256" key="3">
    <source>
        <dbReference type="ARBA" id="ARBA00010286"/>
    </source>
</evidence>
<dbReference type="EC" id="3.5.2.3" evidence="8"/>
<dbReference type="Gene3D" id="3.20.20.140">
    <property type="entry name" value="Metal-dependent hydrolases"/>
    <property type="match status" value="1"/>
</dbReference>
<dbReference type="SUPFAM" id="SSF51556">
    <property type="entry name" value="Metallo-dependent hydrolases"/>
    <property type="match status" value="1"/>
</dbReference>
<dbReference type="PANTHER" id="PTHR43668:SF2">
    <property type="entry name" value="ALLANTOINASE"/>
    <property type="match status" value="1"/>
</dbReference>
<dbReference type="PROSITE" id="PS00483">
    <property type="entry name" value="DIHYDROOROTASE_2"/>
    <property type="match status" value="1"/>
</dbReference>
<dbReference type="GO" id="GO:0006145">
    <property type="term" value="P:purine nucleobase catabolic process"/>
    <property type="evidence" value="ECO:0007669"/>
    <property type="project" value="TreeGrafter"/>
</dbReference>
<evidence type="ECO:0000256" key="5">
    <source>
        <dbReference type="ARBA" id="ARBA00022801"/>
    </source>
</evidence>
<evidence type="ECO:0000313" key="8">
    <source>
        <dbReference type="EMBL" id="VEJ36261.1"/>
    </source>
</evidence>
<evidence type="ECO:0000256" key="6">
    <source>
        <dbReference type="ARBA" id="ARBA00022975"/>
    </source>
</evidence>
<comment type="cofactor">
    <cofactor evidence="1">
        <name>Zn(2+)</name>
        <dbReference type="ChEBI" id="CHEBI:29105"/>
    </cofactor>
</comment>
<reference evidence="8 9" key="1">
    <citation type="submission" date="2018-12" db="EMBL/GenBank/DDBJ databases">
        <authorList>
            <consortium name="Pathogen Informatics"/>
        </authorList>
    </citation>
    <scope>NUCLEOTIDE SEQUENCE [LARGE SCALE GENOMIC DNA]</scope>
    <source>
        <strain evidence="8 9">NCTC13079</strain>
    </source>
</reference>
<dbReference type="InterPro" id="IPR050138">
    <property type="entry name" value="DHOase/Allantoinase_Hydrolase"/>
</dbReference>
<proteinExistence type="inferred from homology"/>
<evidence type="ECO:0000256" key="2">
    <source>
        <dbReference type="ARBA" id="ARBA00002368"/>
    </source>
</evidence>
<dbReference type="InterPro" id="IPR004722">
    <property type="entry name" value="DHOase"/>
</dbReference>
<evidence type="ECO:0000313" key="9">
    <source>
        <dbReference type="Proteomes" id="UP000269544"/>
    </source>
</evidence>
<evidence type="ECO:0000259" key="7">
    <source>
        <dbReference type="Pfam" id="PF12890"/>
    </source>
</evidence>
<sequence>MGKICIENVQIVDPFYSSVKKQDIEIDTETPDTVEIDGTGKYVFPAFVDVHIHLRHPGYPEKETLESGAQAALHGGFAHVIAMANTKPVMAGEEISAFYEAANSLPIHAYTVSALTEGLRGKRLVDMADAARRGAVGFSDDGFPVADAALLEAAMEKAAALDLPISLHEEHPDFVHQAGIDSRYADLYALEGAEVYGEYALAARDLALAKKTGAKLDIQHISAEITARLVAAFGASGARVLGELTPHHMTMTAADVRAHGPMAKMNPPLRTAFDRDELAKLLKDPHLCVATDHAPHTKEEKARPFPKAPSGIVGLETAFCLLYTELVQKDVLSLYDLVDAMTRIPARFYRLPHKGILGGEFVLFDPAGTTEVTEDFFWGKGSNSPLLGQTLNGRIEGVMAKGVYHAF</sequence>
<comment type="similarity">
    <text evidence="3">Belongs to the metallo-dependent hydrolases superfamily. DHOase family. Class I DHOase subfamily.</text>
</comment>
<dbReference type="CDD" id="cd01317">
    <property type="entry name" value="DHOase_IIa"/>
    <property type="match status" value="1"/>
</dbReference>
<dbReference type="InterPro" id="IPR032466">
    <property type="entry name" value="Metal_Hydrolase"/>
</dbReference>
<dbReference type="InterPro" id="IPR011059">
    <property type="entry name" value="Metal-dep_hydrolase_composite"/>
</dbReference>
<dbReference type="InterPro" id="IPR002195">
    <property type="entry name" value="Dihydroorotase_CS"/>
</dbReference>
<name>A0A3S4Z4N1_9FIRM</name>
<dbReference type="GO" id="GO:0004151">
    <property type="term" value="F:dihydroorotase activity"/>
    <property type="evidence" value="ECO:0007669"/>
    <property type="project" value="UniProtKB-EC"/>
</dbReference>
<gene>
    <name evidence="8" type="primary">pyrC_2</name>
    <name evidence="8" type="ORF">NCTC13079_01465</name>
</gene>
<keyword evidence="6" id="KW-0665">Pyrimidine biosynthesis</keyword>
<dbReference type="AlphaFoldDB" id="A0A3S4Z4N1"/>
<dbReference type="GO" id="GO:0005737">
    <property type="term" value="C:cytoplasm"/>
    <property type="evidence" value="ECO:0007669"/>
    <property type="project" value="TreeGrafter"/>
</dbReference>
<dbReference type="PROSITE" id="PS00482">
    <property type="entry name" value="DIHYDROOROTASE_1"/>
    <property type="match status" value="1"/>
</dbReference>
<dbReference type="GO" id="GO:0004038">
    <property type="term" value="F:allantoinase activity"/>
    <property type="evidence" value="ECO:0007669"/>
    <property type="project" value="TreeGrafter"/>
</dbReference>
<feature type="domain" description="Dihydroorotase catalytic" evidence="7">
    <location>
        <begin position="40"/>
        <end position="223"/>
    </location>
</feature>
<dbReference type="Proteomes" id="UP000269544">
    <property type="component" value="Chromosome"/>
</dbReference>
<dbReference type="EMBL" id="LR134523">
    <property type="protein sequence ID" value="VEJ36261.1"/>
    <property type="molecule type" value="Genomic_DNA"/>
</dbReference>
<dbReference type="PANTHER" id="PTHR43668">
    <property type="entry name" value="ALLANTOINASE"/>
    <property type="match status" value="1"/>
</dbReference>